<dbReference type="HOGENOM" id="CLU_236687_0_0_9"/>
<organism evidence="1 2">
    <name type="scientific">Clostridium saccharoperbutylacetonicum N1-4(HMT)</name>
    <dbReference type="NCBI Taxonomy" id="931276"/>
    <lineage>
        <taxon>Bacteria</taxon>
        <taxon>Bacillati</taxon>
        <taxon>Bacillota</taxon>
        <taxon>Clostridia</taxon>
        <taxon>Eubacteriales</taxon>
        <taxon>Clostridiaceae</taxon>
        <taxon>Clostridium</taxon>
    </lineage>
</organism>
<evidence type="ECO:0000313" key="2">
    <source>
        <dbReference type="Proteomes" id="UP000011728"/>
    </source>
</evidence>
<keyword evidence="1" id="KW-0614">Plasmid</keyword>
<protein>
    <submittedName>
        <fullName evidence="1">Uncharacterized protein</fullName>
    </submittedName>
</protein>
<dbReference type="KEGG" id="csr:Cspa_135p00320"/>
<dbReference type="PATRIC" id="fig|931276.5.peg.5917"/>
<reference evidence="1 2" key="1">
    <citation type="submission" date="2013-02" db="EMBL/GenBank/DDBJ databases">
        <title>Genome sequence of Clostridium saccharoperbutylacetonicum N1-4(HMT).</title>
        <authorList>
            <person name="Poehlein A."/>
            <person name="Daniel R."/>
        </authorList>
    </citation>
    <scope>NUCLEOTIDE SEQUENCE [LARGE SCALE GENOMIC DNA]</scope>
    <source>
        <strain evidence="2">N1-4(HMT)</strain>
        <plasmid evidence="2">Plasmid Csp_135p</plasmid>
    </source>
</reference>
<geneLocation type="plasmid" evidence="1 2">
    <name>Csp_135p</name>
</geneLocation>
<sequence>MNINSLATIKNEKSISKIQYGKYLAESTFKDMFSLNEIINPLLSKESFYKVNEPLRLKQKENLYFSNAYDDLLSSNRDVVMEKGHIYKFKAYKITYNNLKDIQGQDKNEIIKNMYENKILLEIIDLYDYLKDDMLPNYGDYSSELGVKIYYIVLDNEEELEKFMNKIMTLRASKETLNKALATSRQNIKENALKEKEEWTSLIGSGYKSFKLYTDAYESFNKYKYENNYTEDLKTFLKNSKEDEIKKVIPELINTEGNLVNDRVGCFINLYEDIDKNKNYYKILKAAVESKSKEYLDDFNSKEAKEEAYENFNTKALYIAKDNLDEYILSSLKSRIIKKYSSYTDKETSMLTKNGIDVFENISKNDYIKYLKADDLKNKLLKDDDFDNIKEKLYYLNDNSSKEKLKTFLLEKFKFPEENVKLFIDNIINKEYYSAKNEEDISKTIKFIDDKGYIFITYTDYFNKLEDDLLKCTKYKQTAFEEIEEYMNMYSLIFNLEEIEELNNLEDLRKIFGEKDKLINLKEELENAYAIAAKINGMSKEEYRDMLKDMKDEANLIFKYYGHDLQEEEINYKSLEAIERAVEDINNKTGYKHESLKSIAKRYLNNMFKNENFIHKMEQASNINIALAAQDNASKYDEINANEKGSNENHERIYENRLKRAEIKDISIKDAVTYKEYILPYDMSETFSDTVIEEGKEKRVNAYKINIEKLQLENPLYKDLFSKDMKGTYIYKNLSHNYEPKEYAHKSKIKSEISEIIIPAFKAEALVGDLKDNLINLKKTSADLINVLYELDKCSYESIAPVKENRYKSVLKVKAQKKLKDYYKALIYEMNDSNGYFKKSLKVEIENSASLKLSTEAPIAENKAKKSLEGGKLNEDEIKSLNISETADHKEDIKDNKAIYNVNPKDIFGEDYKLAYESIGKQLVTDNIDKSPEFYNYMKENFTKDIENISEIKKKRGPLLKEKTLLESIGKGYLKKFGINSIVLSHLEKTSPLVHFVKTCVNEKVPKGYAQVVPGTWNKLGEDQKIKVLFEGIRKSKNGKYFLRSKEETKDIADMIKLLENDDYQEQINGKSFDISEDSHYKVDQNNSPINNDANIMQELLIKQRNKVYDYNYCLNKGKSSHFERNDASKLNKNMDTFMSIFESELEDNFKNEPQDNFKDEPEDNKLNINSDHIKQKLKTSDAYINNINILSNLKNSPENRSRAFKELKEDAFSLALKQGRAVAINDVLVDLKKVIEDPKSNALINEKFYEKGIFPEGERNKVPLYKKMDSISEKAMGKVQFEDKGIFNEVYSRNYGENAPSIAGKKVLKGDRIYSLNIDDAGLFKVLEIYRNKKGNAELKLKDIQGNHVKSFQEKSFADISRMVRKYKIALPEETDETVLNKIKAQIKNEYINIFSKSFEILDKIFNRSHLEDSPIHIKAFREIRKEYDKAKATDYVNTIQVLKNKKLITEGEITQVSETINEKLKSGTSKEEYKENLYNLLKNSSKFKERSIDTIPKVENFLKTVITKESIENARIFEAVKKEKQYPRINIREAKRILKEEAKSIIKKDDSLQLPGKKVVKSYINYLKQEDKNNEKILNSIYRENAYNPEFLNKALNIKDASKEDIQSINKVKIGYGKYAGLAIGELSNESLSEILEKDYSDELDYKVNKELIKKTKDVIYNAKRLNKDGIINKEAKNLTKKKLKIFLGDTYINEMENTINEAIKGWKNSRRYKKASNSVKAAFENKSKNTNKVLAINKPLTQGKMVSSKNLNGKFEPNIVAKTKENINKVSNPINMVDANYENIPRSNTRYYAEQKIGNAINISAKSPSNSTKSDMSQLISKAVGGKHLNINTNFMDSRRKVTPAEINSMIENSIK</sequence>
<dbReference type="Proteomes" id="UP000011728">
    <property type="component" value="Plasmid Csp_135p"/>
</dbReference>
<dbReference type="EMBL" id="CP004122">
    <property type="protein sequence ID" value="AGF59592.1"/>
    <property type="molecule type" value="Genomic_DNA"/>
</dbReference>
<proteinExistence type="predicted"/>
<dbReference type="RefSeq" id="WP_015395899.1">
    <property type="nucleotide sequence ID" value="NC_020292.1"/>
</dbReference>
<evidence type="ECO:0000313" key="1">
    <source>
        <dbReference type="EMBL" id="AGF59592.1"/>
    </source>
</evidence>
<accession>M1N8C3</accession>
<name>M1N8C3_9CLOT</name>
<keyword evidence="2" id="KW-1185">Reference proteome</keyword>
<gene>
    <name evidence="1" type="ORF">Cspa_135p00320</name>
</gene>